<keyword evidence="5" id="KW-1185">Reference proteome</keyword>
<dbReference type="STRING" id="109280.ENSHCOP00000011313"/>
<dbReference type="GO" id="GO:0008278">
    <property type="term" value="C:cohesin complex"/>
    <property type="evidence" value="ECO:0007669"/>
    <property type="project" value="TreeGrafter"/>
</dbReference>
<dbReference type="GO" id="GO:0005634">
    <property type="term" value="C:nucleus"/>
    <property type="evidence" value="ECO:0007669"/>
    <property type="project" value="TreeGrafter"/>
</dbReference>
<dbReference type="GO" id="GO:0000785">
    <property type="term" value="C:chromatin"/>
    <property type="evidence" value="ECO:0007669"/>
    <property type="project" value="TreeGrafter"/>
</dbReference>
<evidence type="ECO:0000259" key="3">
    <source>
        <dbReference type="Pfam" id="PF08514"/>
    </source>
</evidence>
<name>A0A3Q2Y1H0_HIPCM</name>
<dbReference type="GO" id="GO:0003682">
    <property type="term" value="F:chromatin binding"/>
    <property type="evidence" value="ECO:0007669"/>
    <property type="project" value="TreeGrafter"/>
</dbReference>
<accession>A0A3Q2Y1H0</accession>
<reference evidence="4" key="1">
    <citation type="submission" date="2025-08" db="UniProtKB">
        <authorList>
            <consortium name="Ensembl"/>
        </authorList>
    </citation>
    <scope>IDENTIFICATION</scope>
</reference>
<feature type="region of interest" description="Disordered" evidence="2">
    <location>
        <begin position="1"/>
        <end position="23"/>
    </location>
</feature>
<dbReference type="Ensembl" id="ENSHCOT00000017996.1">
    <property type="protein sequence ID" value="ENSHCOP00000011313.1"/>
    <property type="gene ID" value="ENSHCOG00000014109.1"/>
</dbReference>
<dbReference type="Pfam" id="PF08514">
    <property type="entry name" value="STAG"/>
    <property type="match status" value="1"/>
</dbReference>
<dbReference type="Proteomes" id="UP000264820">
    <property type="component" value="Unplaced"/>
</dbReference>
<dbReference type="GeneTree" id="ENSGT00950000182972"/>
<proteinExistence type="inferred from homology"/>
<feature type="domain" description="STAG" evidence="3">
    <location>
        <begin position="100"/>
        <end position="165"/>
    </location>
</feature>
<protein>
    <recommendedName>
        <fullName evidence="3">STAG domain-containing protein</fullName>
    </recommendedName>
</protein>
<dbReference type="PANTHER" id="PTHR11199">
    <property type="entry name" value="STROMAL ANTIGEN"/>
    <property type="match status" value="1"/>
</dbReference>
<sequence length="182" mass="20351">MITFPIPNSQGSGECHKEKGPKSPLRCSKGRPAMRQVVIDGWTEAYAADRDASLLDLIRFFIQCCGCKGNVHTVMTISQHTCIIDAMDKMVDELVEDSDEYPLIQPGPYGRWFHSELCDFVSVLVCQCQHSLIFDSYLINMLISLLSELADSHIRAFRHTCTLAGNGWEDLLGLVGASFFFV</sequence>
<reference evidence="4" key="2">
    <citation type="submission" date="2025-09" db="UniProtKB">
        <authorList>
            <consortium name="Ensembl"/>
        </authorList>
    </citation>
    <scope>IDENTIFICATION</scope>
</reference>
<evidence type="ECO:0000256" key="2">
    <source>
        <dbReference type="SAM" id="MobiDB-lite"/>
    </source>
</evidence>
<comment type="similarity">
    <text evidence="1">Belongs to the SCC3 family.</text>
</comment>
<dbReference type="AlphaFoldDB" id="A0A3Q2Y1H0"/>
<evidence type="ECO:0000256" key="1">
    <source>
        <dbReference type="ARBA" id="ARBA00005486"/>
    </source>
</evidence>
<dbReference type="PANTHER" id="PTHR11199:SF2">
    <property type="entry name" value="COHESIN SUBUNIT SA"/>
    <property type="match status" value="1"/>
</dbReference>
<feature type="compositionally biased region" description="Polar residues" evidence="2">
    <location>
        <begin position="1"/>
        <end position="12"/>
    </location>
</feature>
<dbReference type="InterPro" id="IPR013721">
    <property type="entry name" value="STAG"/>
</dbReference>
<dbReference type="OMA" id="RTMEYAD"/>
<organism evidence="4 5">
    <name type="scientific">Hippocampus comes</name>
    <name type="common">Tiger tail seahorse</name>
    <dbReference type="NCBI Taxonomy" id="109280"/>
    <lineage>
        <taxon>Eukaryota</taxon>
        <taxon>Metazoa</taxon>
        <taxon>Chordata</taxon>
        <taxon>Craniata</taxon>
        <taxon>Vertebrata</taxon>
        <taxon>Euteleostomi</taxon>
        <taxon>Actinopterygii</taxon>
        <taxon>Neopterygii</taxon>
        <taxon>Teleostei</taxon>
        <taxon>Neoteleostei</taxon>
        <taxon>Acanthomorphata</taxon>
        <taxon>Syngnathiaria</taxon>
        <taxon>Syngnathiformes</taxon>
        <taxon>Syngnathoidei</taxon>
        <taxon>Syngnathidae</taxon>
        <taxon>Hippocampus</taxon>
    </lineage>
</organism>
<evidence type="ECO:0000313" key="4">
    <source>
        <dbReference type="Ensembl" id="ENSHCOP00000011313.1"/>
    </source>
</evidence>
<dbReference type="InterPro" id="IPR039662">
    <property type="entry name" value="Cohesin_Scc3/SA"/>
</dbReference>
<evidence type="ECO:0000313" key="5">
    <source>
        <dbReference type="Proteomes" id="UP000264820"/>
    </source>
</evidence>
<dbReference type="GO" id="GO:0007062">
    <property type="term" value="P:sister chromatid cohesion"/>
    <property type="evidence" value="ECO:0007669"/>
    <property type="project" value="TreeGrafter"/>
</dbReference>